<comment type="subunit">
    <text evidence="13">Homotetramer.</text>
</comment>
<feature type="binding site" evidence="13">
    <location>
        <position position="67"/>
    </location>
    <ligand>
        <name>NADP(+)</name>
        <dbReference type="ChEBI" id="CHEBI:58349"/>
    </ligand>
</feature>
<dbReference type="SUPFAM" id="SSF51735">
    <property type="entry name" value="NAD(P)-binding Rossmann-fold domains"/>
    <property type="match status" value="1"/>
</dbReference>
<dbReference type="Gene3D" id="3.40.50.720">
    <property type="entry name" value="NAD(P)-binding Rossmann-like Domain"/>
    <property type="match status" value="1"/>
</dbReference>
<keyword evidence="6 13" id="KW-0560">Oxidoreductase</keyword>
<evidence type="ECO:0000256" key="12">
    <source>
        <dbReference type="ARBA" id="ARBA00049396"/>
    </source>
</evidence>
<keyword evidence="3 13" id="KW-0028">Amino-acid biosynthesis</keyword>
<feature type="binding site" evidence="13">
    <location>
        <begin position="133"/>
        <end position="136"/>
    </location>
    <ligand>
        <name>NAD(+)</name>
        <dbReference type="ChEBI" id="CHEBI:57540"/>
    </ligand>
</feature>
<dbReference type="PROSITE" id="PS01298">
    <property type="entry name" value="DAPB"/>
    <property type="match status" value="1"/>
</dbReference>
<dbReference type="GO" id="GO:0019877">
    <property type="term" value="P:diaminopimelate biosynthetic process"/>
    <property type="evidence" value="ECO:0007669"/>
    <property type="project" value="UniProtKB-UniRule"/>
</dbReference>
<feature type="binding site" evidence="13">
    <location>
        <begin position="109"/>
        <end position="111"/>
    </location>
    <ligand>
        <name>NAD(+)</name>
        <dbReference type="ChEBI" id="CHEBI:57540"/>
    </ligand>
</feature>
<gene>
    <name evidence="13" type="primary">dapB</name>
    <name evidence="16" type="ORF">HY3_02455</name>
</gene>
<feature type="active site" description="Proton donor/acceptor" evidence="13">
    <location>
        <position position="166"/>
    </location>
</feature>
<keyword evidence="17" id="KW-1185">Reference proteome</keyword>
<proteinExistence type="inferred from homology"/>
<dbReference type="GO" id="GO:0016726">
    <property type="term" value="F:oxidoreductase activity, acting on CH or CH2 groups, NAD or NADP as acceptor"/>
    <property type="evidence" value="ECO:0007669"/>
    <property type="project" value="UniProtKB-UniRule"/>
</dbReference>
<dbReference type="GO" id="GO:0051287">
    <property type="term" value="F:NAD binding"/>
    <property type="evidence" value="ECO:0007669"/>
    <property type="project" value="UniProtKB-UniRule"/>
</dbReference>
<dbReference type="GO" id="GO:0005829">
    <property type="term" value="C:cytosol"/>
    <property type="evidence" value="ECO:0007669"/>
    <property type="project" value="TreeGrafter"/>
</dbReference>
<comment type="pathway">
    <text evidence="9 13">Amino-acid biosynthesis; L-lysine biosynthesis via DAP pathway; (S)-tetrahydrodipicolinate from L-aspartate: step 4/4.</text>
</comment>
<dbReference type="GO" id="GO:0009089">
    <property type="term" value="P:lysine biosynthetic process via diaminopimelate"/>
    <property type="evidence" value="ECO:0007669"/>
    <property type="project" value="UniProtKB-UniRule"/>
</dbReference>
<keyword evidence="8 13" id="KW-0457">Lysine biosynthesis</keyword>
<evidence type="ECO:0000256" key="8">
    <source>
        <dbReference type="ARBA" id="ARBA00023154"/>
    </source>
</evidence>
<comment type="caution">
    <text evidence="16">The sequence shown here is derived from an EMBL/GenBank/DDBJ whole genome shotgun (WGS) entry which is preliminary data.</text>
</comment>
<dbReference type="NCBIfam" id="TIGR00036">
    <property type="entry name" value="dapB"/>
    <property type="match status" value="1"/>
</dbReference>
<feature type="domain" description="Dihydrodipicolinate reductase N-terminal" evidence="14">
    <location>
        <begin position="14"/>
        <end position="136"/>
    </location>
</feature>
<dbReference type="AlphaFoldDB" id="A0A062TVU3"/>
<dbReference type="UniPathway" id="UPA00034">
    <property type="reaction ID" value="UER00018"/>
</dbReference>
<evidence type="ECO:0000256" key="10">
    <source>
        <dbReference type="ARBA" id="ARBA00038983"/>
    </source>
</evidence>
<evidence type="ECO:0000259" key="14">
    <source>
        <dbReference type="Pfam" id="PF01113"/>
    </source>
</evidence>
<dbReference type="Gene3D" id="3.30.360.10">
    <property type="entry name" value="Dihydrodipicolinate Reductase, domain 2"/>
    <property type="match status" value="1"/>
</dbReference>
<comment type="subcellular location">
    <subcellularLocation>
        <location evidence="13">Cytoplasm</location>
    </subcellularLocation>
</comment>
<dbReference type="InterPro" id="IPR022663">
    <property type="entry name" value="DapB_C"/>
</dbReference>
<dbReference type="Proteomes" id="UP000249123">
    <property type="component" value="Unassembled WGS sequence"/>
</dbReference>
<evidence type="ECO:0000256" key="5">
    <source>
        <dbReference type="ARBA" id="ARBA00022915"/>
    </source>
</evidence>
<dbReference type="PANTHER" id="PTHR20836">
    <property type="entry name" value="DIHYDRODIPICOLINATE REDUCTASE"/>
    <property type="match status" value="1"/>
</dbReference>
<dbReference type="CDD" id="cd02274">
    <property type="entry name" value="DHDPR_N"/>
    <property type="match status" value="1"/>
</dbReference>
<dbReference type="Pfam" id="PF01113">
    <property type="entry name" value="DapB_N"/>
    <property type="match status" value="1"/>
</dbReference>
<evidence type="ECO:0000256" key="13">
    <source>
        <dbReference type="HAMAP-Rule" id="MF_00102"/>
    </source>
</evidence>
<evidence type="ECO:0000256" key="1">
    <source>
        <dbReference type="ARBA" id="ARBA00006642"/>
    </source>
</evidence>
<dbReference type="SUPFAM" id="SSF55347">
    <property type="entry name" value="Glyceraldehyde-3-phosphate dehydrogenase-like, C-terminal domain"/>
    <property type="match status" value="1"/>
</dbReference>
<evidence type="ECO:0000313" key="16">
    <source>
        <dbReference type="EMBL" id="RAN33231.1"/>
    </source>
</evidence>
<dbReference type="GO" id="GO:0008839">
    <property type="term" value="F:4-hydroxy-tetrahydrodipicolinate reductase"/>
    <property type="evidence" value="ECO:0007669"/>
    <property type="project" value="UniProtKB-UniRule"/>
</dbReference>
<comment type="caution">
    <text evidence="13">Was originally thought to be a dihydrodipicolinate reductase (DHDPR), catalyzing the conversion of dihydrodipicolinate to tetrahydrodipicolinate. However, it was shown in E.coli that the substrate of the enzymatic reaction is not dihydrodipicolinate (DHDP) but in fact (2S,4S)-4-hydroxy-2,3,4,5-tetrahydrodipicolinic acid (HTPA), the product released by the DapA-catalyzed reaction.</text>
</comment>
<dbReference type="PANTHER" id="PTHR20836:SF0">
    <property type="entry name" value="4-HYDROXY-TETRAHYDRODIPICOLINATE REDUCTASE 1, CHLOROPLASTIC-RELATED"/>
    <property type="match status" value="1"/>
</dbReference>
<protein>
    <recommendedName>
        <fullName evidence="10 13">4-hydroxy-tetrahydrodipicolinate reductase</fullName>
        <shortName evidence="13">HTPA reductase</shortName>
        <ecNumber evidence="10 13">1.17.1.8</ecNumber>
    </recommendedName>
</protein>
<comment type="catalytic activity">
    <reaction evidence="12 13">
        <text>(S)-2,3,4,5-tetrahydrodipicolinate + NAD(+) + H2O = (2S,4S)-4-hydroxy-2,3,4,5-tetrahydrodipicolinate + NADH + H(+)</text>
        <dbReference type="Rhea" id="RHEA:35323"/>
        <dbReference type="ChEBI" id="CHEBI:15377"/>
        <dbReference type="ChEBI" id="CHEBI:15378"/>
        <dbReference type="ChEBI" id="CHEBI:16845"/>
        <dbReference type="ChEBI" id="CHEBI:57540"/>
        <dbReference type="ChEBI" id="CHEBI:57945"/>
        <dbReference type="ChEBI" id="CHEBI:67139"/>
        <dbReference type="EC" id="1.17.1.8"/>
    </reaction>
</comment>
<comment type="function">
    <text evidence="13">Catalyzes the conversion of 4-hydroxy-tetrahydrodipicolinate (HTPA) to tetrahydrodipicolinate.</text>
</comment>
<accession>A0A328JRL1</accession>
<evidence type="ECO:0000313" key="17">
    <source>
        <dbReference type="Proteomes" id="UP000249123"/>
    </source>
</evidence>
<keyword evidence="5 13" id="KW-0220">Diaminopimelate biosynthesis</keyword>
<keyword evidence="7 13" id="KW-0520">NAD</keyword>
<dbReference type="InterPro" id="IPR036291">
    <property type="entry name" value="NAD(P)-bd_dom_sf"/>
</dbReference>
<dbReference type="InterPro" id="IPR022664">
    <property type="entry name" value="DapB_N_CS"/>
</dbReference>
<evidence type="ECO:0000256" key="3">
    <source>
        <dbReference type="ARBA" id="ARBA00022605"/>
    </source>
</evidence>
<reference evidence="16 17" key="1">
    <citation type="submission" date="2013-04" db="EMBL/GenBank/DDBJ databases">
        <title>Hyphomonas sp. T24B3 Genome Sequencing.</title>
        <authorList>
            <person name="Lai Q."/>
            <person name="Shao Z."/>
        </authorList>
    </citation>
    <scope>NUCLEOTIDE SEQUENCE [LARGE SCALE GENOMIC DNA]</scope>
    <source>
        <strain evidence="16 17">T24B3</strain>
    </source>
</reference>
<keyword evidence="4 13" id="KW-0521">NADP</keyword>
<evidence type="ECO:0000256" key="6">
    <source>
        <dbReference type="ARBA" id="ARBA00023002"/>
    </source>
</evidence>
<sequence>MCAMTDSAGTQSFSVAIAGVAGRMGRQLVGAALDSGLDVTGGSEAPASEHLGSDIGELAGRRLLHLKPATDPVSAAGNADVWIDFTRPAATLAALDSLKHTRVRAAIIGTTGFTPAEEAEIARAANGLAIVKAGNFSVGVNLLQALTRMAAERLGPDWDIEIYETHHRRKVDAPSGTALMLGEAAAEGRGKPLSELRAPPYDGPDAKRRAGNIGFAVRRTGGVIGDHEVSFGSDMELLTLSHTALDRAVFAHGALSAAAWAVQQDPGLYNMNDVLGLSGN</sequence>
<feature type="binding site" evidence="13">
    <location>
        <begin position="19"/>
        <end position="24"/>
    </location>
    <ligand>
        <name>NAD(+)</name>
        <dbReference type="ChEBI" id="CHEBI:57540"/>
    </ligand>
</feature>
<feature type="domain" description="Dihydrodipicolinate reductase C-terminal" evidence="15">
    <location>
        <begin position="139"/>
        <end position="275"/>
    </location>
</feature>
<dbReference type="STRING" id="1280941.HY2_03290"/>
<dbReference type="EMBL" id="AWFB01000023">
    <property type="protein sequence ID" value="RAN33231.1"/>
    <property type="molecule type" value="Genomic_DNA"/>
</dbReference>
<feature type="binding site" evidence="13">
    <location>
        <position position="167"/>
    </location>
    <ligand>
        <name>(S)-2,3,4,5-tetrahydrodipicolinate</name>
        <dbReference type="ChEBI" id="CHEBI:16845"/>
    </ligand>
</feature>
<evidence type="ECO:0000256" key="9">
    <source>
        <dbReference type="ARBA" id="ARBA00037922"/>
    </source>
</evidence>
<dbReference type="InterPro" id="IPR023940">
    <property type="entry name" value="DHDPR_bac"/>
</dbReference>
<feature type="active site" description="Proton donor" evidence="13">
    <location>
        <position position="170"/>
    </location>
</feature>
<evidence type="ECO:0000256" key="7">
    <source>
        <dbReference type="ARBA" id="ARBA00023027"/>
    </source>
</evidence>
<dbReference type="eggNOG" id="COG0289">
    <property type="taxonomic scope" value="Bacteria"/>
</dbReference>
<dbReference type="InterPro" id="IPR000846">
    <property type="entry name" value="DapB_N"/>
</dbReference>
<keyword evidence="2 13" id="KW-0963">Cytoplasm</keyword>
<comment type="catalytic activity">
    <reaction evidence="11 13">
        <text>(S)-2,3,4,5-tetrahydrodipicolinate + NADP(+) + H2O = (2S,4S)-4-hydroxy-2,3,4,5-tetrahydrodipicolinate + NADPH + H(+)</text>
        <dbReference type="Rhea" id="RHEA:35331"/>
        <dbReference type="ChEBI" id="CHEBI:15377"/>
        <dbReference type="ChEBI" id="CHEBI:15378"/>
        <dbReference type="ChEBI" id="CHEBI:16845"/>
        <dbReference type="ChEBI" id="CHEBI:57783"/>
        <dbReference type="ChEBI" id="CHEBI:58349"/>
        <dbReference type="ChEBI" id="CHEBI:67139"/>
        <dbReference type="EC" id="1.17.1.8"/>
    </reaction>
</comment>
<evidence type="ECO:0000256" key="2">
    <source>
        <dbReference type="ARBA" id="ARBA00022490"/>
    </source>
</evidence>
<dbReference type="PIRSF" id="PIRSF000161">
    <property type="entry name" value="DHPR"/>
    <property type="match status" value="1"/>
</dbReference>
<name>A0A062TVU3_9PROT</name>
<dbReference type="Pfam" id="PF05173">
    <property type="entry name" value="DapB_C"/>
    <property type="match status" value="1"/>
</dbReference>
<evidence type="ECO:0000256" key="11">
    <source>
        <dbReference type="ARBA" id="ARBA00049080"/>
    </source>
</evidence>
<feature type="binding site" evidence="13">
    <location>
        <begin position="176"/>
        <end position="177"/>
    </location>
    <ligand>
        <name>(S)-2,3,4,5-tetrahydrodipicolinate</name>
        <dbReference type="ChEBI" id="CHEBI:16845"/>
    </ligand>
</feature>
<dbReference type="GO" id="GO:0050661">
    <property type="term" value="F:NADP binding"/>
    <property type="evidence" value="ECO:0007669"/>
    <property type="project" value="UniProtKB-UniRule"/>
</dbReference>
<organism evidence="16 17">
    <name type="scientific">Hyphomonas pacifica</name>
    <dbReference type="NCBI Taxonomy" id="1280941"/>
    <lineage>
        <taxon>Bacteria</taxon>
        <taxon>Pseudomonadati</taxon>
        <taxon>Pseudomonadota</taxon>
        <taxon>Alphaproteobacteria</taxon>
        <taxon>Hyphomonadales</taxon>
        <taxon>Hyphomonadaceae</taxon>
        <taxon>Hyphomonas</taxon>
    </lineage>
</organism>
<comment type="similarity">
    <text evidence="1 13">Belongs to the DapB family.</text>
</comment>
<evidence type="ECO:0000259" key="15">
    <source>
        <dbReference type="Pfam" id="PF05173"/>
    </source>
</evidence>
<evidence type="ECO:0000256" key="4">
    <source>
        <dbReference type="ARBA" id="ARBA00022857"/>
    </source>
</evidence>
<accession>A0A062TVU3</accession>
<dbReference type="EC" id="1.17.1.8" evidence="10 13"/>
<dbReference type="HAMAP" id="MF_00102">
    <property type="entry name" value="DapB"/>
    <property type="match status" value="1"/>
</dbReference>
<comment type="caution">
    <text evidence="13">Lacks conserved residue(s) required for the propagation of feature annotation.</text>
</comment>